<dbReference type="GO" id="GO:0046872">
    <property type="term" value="F:metal ion binding"/>
    <property type="evidence" value="ECO:0007669"/>
    <property type="project" value="UniProtKB-KW"/>
</dbReference>
<evidence type="ECO:0000256" key="6">
    <source>
        <dbReference type="ARBA" id="ARBA00023303"/>
    </source>
</evidence>
<comment type="catalytic activity">
    <reaction evidence="8">
        <text>fluoride(in) = fluoride(out)</text>
        <dbReference type="Rhea" id="RHEA:76159"/>
        <dbReference type="ChEBI" id="CHEBI:17051"/>
    </reaction>
    <physiologicalReaction direction="left-to-right" evidence="8">
        <dbReference type="Rhea" id="RHEA:76160"/>
    </physiologicalReaction>
</comment>
<dbReference type="NCBIfam" id="TIGR00494">
    <property type="entry name" value="crcB"/>
    <property type="match status" value="1"/>
</dbReference>
<proteinExistence type="inferred from homology"/>
<comment type="similarity">
    <text evidence="7 10">Belongs to the fluoride channel Fluc/FEX (TC 1.A.43) family.</text>
</comment>
<sequence length="141" mass="14428">MRTALVVALGGVLGALSRWGVSLGLPHTPGTWPWATVTVNLTGCLVIGGLLAVLLARYPGHPWLRPFLATGVLGGYTTFSTFAVDVVQLVEAGRAGVAVAYLLVSVLGGLLAVVAGLLLGRAAVRARETVGAELEAGQDRS</sequence>
<evidence type="ECO:0000256" key="5">
    <source>
        <dbReference type="ARBA" id="ARBA00023136"/>
    </source>
</evidence>
<comment type="subcellular location">
    <subcellularLocation>
        <location evidence="1 10">Cell membrane</location>
        <topology evidence="1 10">Multi-pass membrane protein</topology>
    </subcellularLocation>
</comment>
<keyword evidence="12" id="KW-1185">Reference proteome</keyword>
<evidence type="ECO:0000256" key="1">
    <source>
        <dbReference type="ARBA" id="ARBA00004651"/>
    </source>
</evidence>
<dbReference type="GO" id="GO:0062054">
    <property type="term" value="F:fluoride channel activity"/>
    <property type="evidence" value="ECO:0007669"/>
    <property type="project" value="UniProtKB-UniRule"/>
</dbReference>
<evidence type="ECO:0000256" key="2">
    <source>
        <dbReference type="ARBA" id="ARBA00022475"/>
    </source>
</evidence>
<gene>
    <name evidence="10" type="primary">fluC</name>
    <name evidence="10" type="synonym">crcB</name>
    <name evidence="11" type="ORF">SAMN03159343_1149</name>
</gene>
<dbReference type="EMBL" id="FMUH01000002">
    <property type="protein sequence ID" value="SCX42948.1"/>
    <property type="molecule type" value="Genomic_DNA"/>
</dbReference>
<evidence type="ECO:0000256" key="8">
    <source>
        <dbReference type="ARBA" id="ARBA00035585"/>
    </source>
</evidence>
<evidence type="ECO:0000313" key="12">
    <source>
        <dbReference type="Proteomes" id="UP000198981"/>
    </source>
</evidence>
<reference evidence="12" key="1">
    <citation type="submission" date="2016-10" db="EMBL/GenBank/DDBJ databases">
        <authorList>
            <person name="Varghese N."/>
            <person name="Submissions S."/>
        </authorList>
    </citation>
    <scope>NUCLEOTIDE SEQUENCE [LARGE SCALE GENOMIC DNA]</scope>
    <source>
        <strain evidence="12">DSM 45722</strain>
    </source>
</reference>
<dbReference type="Proteomes" id="UP000198981">
    <property type="component" value="Unassembled WGS sequence"/>
</dbReference>
<comment type="function">
    <text evidence="9 10">Fluoride-specific ion channel. Important for reducing fluoride concentration in the cell, thus reducing its toxicity.</text>
</comment>
<evidence type="ECO:0000256" key="7">
    <source>
        <dbReference type="ARBA" id="ARBA00035120"/>
    </source>
</evidence>
<keyword evidence="6 10" id="KW-0407">Ion channel</keyword>
<feature type="transmembrane region" description="Helical" evidence="10">
    <location>
        <begin position="96"/>
        <end position="119"/>
    </location>
</feature>
<feature type="transmembrane region" description="Helical" evidence="10">
    <location>
        <begin position="34"/>
        <end position="55"/>
    </location>
</feature>
<feature type="transmembrane region" description="Helical" evidence="10">
    <location>
        <begin position="67"/>
        <end position="90"/>
    </location>
</feature>
<comment type="activity regulation">
    <text evidence="10">Na(+) is not transported, but it plays an essential structural role and its presence is essential for fluoride channel function.</text>
</comment>
<evidence type="ECO:0000256" key="3">
    <source>
        <dbReference type="ARBA" id="ARBA00022692"/>
    </source>
</evidence>
<dbReference type="GO" id="GO:0005886">
    <property type="term" value="C:plasma membrane"/>
    <property type="evidence" value="ECO:0007669"/>
    <property type="project" value="UniProtKB-SubCell"/>
</dbReference>
<evidence type="ECO:0000256" key="4">
    <source>
        <dbReference type="ARBA" id="ARBA00022989"/>
    </source>
</evidence>
<dbReference type="OrthoDB" id="4408652at2"/>
<accession>A0A1G4XQG6</accession>
<dbReference type="AlphaFoldDB" id="A0A1G4XQG6"/>
<dbReference type="PANTHER" id="PTHR28259">
    <property type="entry name" value="FLUORIDE EXPORT PROTEIN 1-RELATED"/>
    <property type="match status" value="1"/>
</dbReference>
<keyword evidence="5 10" id="KW-0472">Membrane</keyword>
<organism evidence="11 12">
    <name type="scientific">Klenkia marina</name>
    <dbReference type="NCBI Taxonomy" id="1960309"/>
    <lineage>
        <taxon>Bacteria</taxon>
        <taxon>Bacillati</taxon>
        <taxon>Actinomycetota</taxon>
        <taxon>Actinomycetes</taxon>
        <taxon>Geodermatophilales</taxon>
        <taxon>Geodermatophilaceae</taxon>
        <taxon>Klenkia</taxon>
    </lineage>
</organism>
<keyword evidence="3 10" id="KW-0812">Transmembrane</keyword>
<keyword evidence="10" id="KW-0813">Transport</keyword>
<feature type="binding site" evidence="10">
    <location>
        <position position="77"/>
    </location>
    <ligand>
        <name>Na(+)</name>
        <dbReference type="ChEBI" id="CHEBI:29101"/>
        <note>structural</note>
    </ligand>
</feature>
<protein>
    <recommendedName>
        <fullName evidence="10">Fluoride-specific ion channel FluC</fullName>
    </recommendedName>
</protein>
<dbReference type="RefSeq" id="WP_092800948.1">
    <property type="nucleotide sequence ID" value="NZ_FMUH01000002.1"/>
</dbReference>
<evidence type="ECO:0000256" key="9">
    <source>
        <dbReference type="ARBA" id="ARBA00049940"/>
    </source>
</evidence>
<keyword evidence="4 10" id="KW-1133">Transmembrane helix</keyword>
<evidence type="ECO:0000256" key="10">
    <source>
        <dbReference type="HAMAP-Rule" id="MF_00454"/>
    </source>
</evidence>
<evidence type="ECO:0000313" key="11">
    <source>
        <dbReference type="EMBL" id="SCX42948.1"/>
    </source>
</evidence>
<name>A0A1G4XQG6_9ACTN</name>
<keyword evidence="10" id="KW-0406">Ion transport</keyword>
<dbReference type="STRING" id="1960309.SAMN03159343_1149"/>
<keyword evidence="2 10" id="KW-1003">Cell membrane</keyword>
<keyword evidence="10" id="KW-0479">Metal-binding</keyword>
<dbReference type="GO" id="GO:0140114">
    <property type="term" value="P:cellular detoxification of fluoride"/>
    <property type="evidence" value="ECO:0007669"/>
    <property type="project" value="UniProtKB-UniRule"/>
</dbReference>
<dbReference type="HAMAP" id="MF_00454">
    <property type="entry name" value="FluC"/>
    <property type="match status" value="1"/>
</dbReference>
<feature type="binding site" evidence="10">
    <location>
        <position position="74"/>
    </location>
    <ligand>
        <name>Na(+)</name>
        <dbReference type="ChEBI" id="CHEBI:29101"/>
        <note>structural</note>
    </ligand>
</feature>
<dbReference type="InterPro" id="IPR003691">
    <property type="entry name" value="FluC"/>
</dbReference>
<dbReference type="PANTHER" id="PTHR28259:SF1">
    <property type="entry name" value="FLUORIDE EXPORT PROTEIN 1-RELATED"/>
    <property type="match status" value="1"/>
</dbReference>
<dbReference type="Pfam" id="PF02537">
    <property type="entry name" value="CRCB"/>
    <property type="match status" value="1"/>
</dbReference>
<keyword evidence="10" id="KW-0915">Sodium</keyword>